<protein>
    <recommendedName>
        <fullName evidence="5">Calcineurin-like phosphoesterase domain-containing protein</fullName>
    </recommendedName>
</protein>
<evidence type="ECO:0000313" key="6">
    <source>
        <dbReference type="EMBL" id="CAE8615800.1"/>
    </source>
</evidence>
<dbReference type="InterPro" id="IPR051558">
    <property type="entry name" value="Metallophosphoesterase_PAP"/>
</dbReference>
<dbReference type="PANTHER" id="PTHR10161:SF14">
    <property type="entry name" value="TARTRATE-RESISTANT ACID PHOSPHATASE TYPE 5"/>
    <property type="match status" value="1"/>
</dbReference>
<reference evidence="6" key="1">
    <citation type="submission" date="2021-02" db="EMBL/GenBank/DDBJ databases">
        <authorList>
            <person name="Dougan E. K."/>
            <person name="Rhodes N."/>
            <person name="Thang M."/>
            <person name="Chan C."/>
        </authorList>
    </citation>
    <scope>NUCLEOTIDE SEQUENCE</scope>
</reference>
<evidence type="ECO:0000259" key="5">
    <source>
        <dbReference type="Pfam" id="PF00149"/>
    </source>
</evidence>
<dbReference type="PANTHER" id="PTHR10161">
    <property type="entry name" value="TARTRATE-RESISTANT ACID PHOSPHATASE TYPE 5"/>
    <property type="match status" value="1"/>
</dbReference>
<dbReference type="Pfam" id="PF00149">
    <property type="entry name" value="Metallophos"/>
    <property type="match status" value="1"/>
</dbReference>
<feature type="domain" description="Calcineurin-like phosphoesterase" evidence="5">
    <location>
        <begin position="90"/>
        <end position="332"/>
    </location>
</feature>
<dbReference type="GO" id="GO:0016787">
    <property type="term" value="F:hydrolase activity"/>
    <property type="evidence" value="ECO:0007669"/>
    <property type="project" value="UniProtKB-KW"/>
</dbReference>
<sequence>MMWILALVLQLGASHAAGLGCLPQITPPATPPRLATSYNGIALEDVCFDNQTDDDALHFFAISDWGGIPYGGGPPVPADLNARSLVKGVDMHAQQRVAAQMAERAKINQPRFVLNAGDMFYWNGLETHCGLGMTTLSDPKQQFSKVFEQVYIGEELKSVPWLGTLGNHDFGGRAYTKGWDQIIAYTWGPGGRWVTPALYWRQRVHHLDFTADFFFVDSNVNDVSAPGTHKFANLCGANASYHPNISTAMSAAMLTCGEQGPTSPSDCVSWFHALWKDQVAWLEKELYDSTAAADWQIVVTHFPPEEGWQLDTWKRLSASYGIDLFVTGHRHQQEVHLPGKGLLGTAYVVSGGGGGIMSEGTPSADGHDDQYGFFDIAITRHTLNLSAISHGGILRSTTVVEPRVGMLTQTSTSTTSTTTTMTTTATSTTSSSTTTSTITSSTFTSTKTTSTKKPAAMAISRSSPEYAQIMRFRSQITTNSNKTTTTQLAIHHKL</sequence>
<feature type="chain" id="PRO_5032480350" description="Calcineurin-like phosphoesterase domain-containing protein" evidence="4">
    <location>
        <begin position="17"/>
        <end position="494"/>
    </location>
</feature>
<feature type="region of interest" description="Disordered" evidence="3">
    <location>
        <begin position="410"/>
        <end position="449"/>
    </location>
</feature>
<gene>
    <name evidence="6" type="ORF">PGLA1383_LOCUS33507</name>
</gene>
<dbReference type="InterPro" id="IPR004843">
    <property type="entry name" value="Calcineurin-like_PHP"/>
</dbReference>
<dbReference type="AlphaFoldDB" id="A0A813FTH5"/>
<keyword evidence="2" id="KW-0378">Hydrolase</keyword>
<proteinExistence type="predicted"/>
<accession>A0A813FTH5</accession>
<evidence type="ECO:0000313" key="7">
    <source>
        <dbReference type="Proteomes" id="UP000654075"/>
    </source>
</evidence>
<dbReference type="SUPFAM" id="SSF56300">
    <property type="entry name" value="Metallo-dependent phosphatases"/>
    <property type="match status" value="1"/>
</dbReference>
<dbReference type="OMA" id="TMSPDDY"/>
<evidence type="ECO:0000256" key="4">
    <source>
        <dbReference type="SAM" id="SignalP"/>
    </source>
</evidence>
<evidence type="ECO:0000256" key="1">
    <source>
        <dbReference type="ARBA" id="ARBA00022729"/>
    </source>
</evidence>
<dbReference type="OrthoDB" id="416701at2759"/>
<comment type="caution">
    <text evidence="6">The sequence shown here is derived from an EMBL/GenBank/DDBJ whole genome shotgun (WGS) entry which is preliminary data.</text>
</comment>
<dbReference type="InterPro" id="IPR029052">
    <property type="entry name" value="Metallo-depent_PP-like"/>
</dbReference>
<keyword evidence="7" id="KW-1185">Reference proteome</keyword>
<dbReference type="EMBL" id="CAJNNV010025710">
    <property type="protein sequence ID" value="CAE8615800.1"/>
    <property type="molecule type" value="Genomic_DNA"/>
</dbReference>
<name>A0A813FTH5_POLGL</name>
<keyword evidence="1 4" id="KW-0732">Signal</keyword>
<evidence type="ECO:0000256" key="3">
    <source>
        <dbReference type="SAM" id="MobiDB-lite"/>
    </source>
</evidence>
<feature type="signal peptide" evidence="4">
    <location>
        <begin position="1"/>
        <end position="16"/>
    </location>
</feature>
<evidence type="ECO:0000256" key="2">
    <source>
        <dbReference type="ARBA" id="ARBA00022801"/>
    </source>
</evidence>
<organism evidence="6 7">
    <name type="scientific">Polarella glacialis</name>
    <name type="common">Dinoflagellate</name>
    <dbReference type="NCBI Taxonomy" id="89957"/>
    <lineage>
        <taxon>Eukaryota</taxon>
        <taxon>Sar</taxon>
        <taxon>Alveolata</taxon>
        <taxon>Dinophyceae</taxon>
        <taxon>Suessiales</taxon>
        <taxon>Suessiaceae</taxon>
        <taxon>Polarella</taxon>
    </lineage>
</organism>
<dbReference type="Gene3D" id="3.60.21.10">
    <property type="match status" value="1"/>
</dbReference>
<dbReference type="Proteomes" id="UP000654075">
    <property type="component" value="Unassembled WGS sequence"/>
</dbReference>